<dbReference type="Gene3D" id="2.60.40.2310">
    <property type="match status" value="1"/>
</dbReference>
<dbReference type="AlphaFoldDB" id="A0AAW0L9R3"/>
<evidence type="ECO:0000259" key="1">
    <source>
        <dbReference type="Pfam" id="PF17766"/>
    </source>
</evidence>
<keyword evidence="3" id="KW-1185">Reference proteome</keyword>
<dbReference type="InterPro" id="IPR041469">
    <property type="entry name" value="Subtilisin-like_FN3"/>
</dbReference>
<sequence>MDPKEHEEDKEFAYGSGLLNLAKAVDPGLVTRVFVKAPKLAGDGFSLAIEDGDKISGIFTGRVTNVGSANSTYYAKIDKPDFLNIAVEPSVLSFFALGEEKSLCEG</sequence>
<reference evidence="2 3" key="1">
    <citation type="journal article" date="2018" name="Sci. Data">
        <title>The draft genome sequence of cork oak.</title>
        <authorList>
            <person name="Ramos A.M."/>
            <person name="Usie A."/>
            <person name="Barbosa P."/>
            <person name="Barros P.M."/>
            <person name="Capote T."/>
            <person name="Chaves I."/>
            <person name="Simoes F."/>
            <person name="Abreu I."/>
            <person name="Carrasquinho I."/>
            <person name="Faro C."/>
            <person name="Guimaraes J.B."/>
            <person name="Mendonca D."/>
            <person name="Nobrega F."/>
            <person name="Rodrigues L."/>
            <person name="Saibo N.J.M."/>
            <person name="Varela M.C."/>
            <person name="Egas C."/>
            <person name="Matos J."/>
            <person name="Miguel C.M."/>
            <person name="Oliveira M.M."/>
            <person name="Ricardo C.P."/>
            <person name="Goncalves S."/>
        </authorList>
    </citation>
    <scope>NUCLEOTIDE SEQUENCE [LARGE SCALE GENOMIC DNA]</scope>
    <source>
        <strain evidence="3">cv. HL8</strain>
    </source>
</reference>
<dbReference type="Proteomes" id="UP000237347">
    <property type="component" value="Unassembled WGS sequence"/>
</dbReference>
<accession>A0AAW0L9R3</accession>
<organism evidence="2 3">
    <name type="scientific">Quercus suber</name>
    <name type="common">Cork oak</name>
    <dbReference type="NCBI Taxonomy" id="58331"/>
    <lineage>
        <taxon>Eukaryota</taxon>
        <taxon>Viridiplantae</taxon>
        <taxon>Streptophyta</taxon>
        <taxon>Embryophyta</taxon>
        <taxon>Tracheophyta</taxon>
        <taxon>Spermatophyta</taxon>
        <taxon>Magnoliopsida</taxon>
        <taxon>eudicotyledons</taxon>
        <taxon>Gunneridae</taxon>
        <taxon>Pentapetalae</taxon>
        <taxon>rosids</taxon>
        <taxon>fabids</taxon>
        <taxon>Fagales</taxon>
        <taxon>Fagaceae</taxon>
        <taxon>Quercus</taxon>
    </lineage>
</organism>
<dbReference type="GO" id="GO:0008233">
    <property type="term" value="F:peptidase activity"/>
    <property type="evidence" value="ECO:0007669"/>
    <property type="project" value="UniProtKB-KW"/>
</dbReference>
<feature type="domain" description="Subtilisin-like protease fibronectin type-III" evidence="1">
    <location>
        <begin position="49"/>
        <end position="102"/>
    </location>
</feature>
<proteinExistence type="predicted"/>
<evidence type="ECO:0000313" key="2">
    <source>
        <dbReference type="EMBL" id="KAK7847116.1"/>
    </source>
</evidence>
<dbReference type="Pfam" id="PF17766">
    <property type="entry name" value="fn3_6"/>
    <property type="match status" value="1"/>
</dbReference>
<name>A0AAW0L9R3_QUESU</name>
<protein>
    <submittedName>
        <fullName evidence="2">Subtilisin-like protease sbt4.2</fullName>
    </submittedName>
</protein>
<dbReference type="EMBL" id="PKMF04000146">
    <property type="protein sequence ID" value="KAK7847116.1"/>
    <property type="molecule type" value="Genomic_DNA"/>
</dbReference>
<comment type="caution">
    <text evidence="2">The sequence shown here is derived from an EMBL/GenBank/DDBJ whole genome shotgun (WGS) entry which is preliminary data.</text>
</comment>
<gene>
    <name evidence="2" type="primary">SBT4.2_1</name>
    <name evidence="2" type="ORF">CFP56_007077</name>
</gene>
<evidence type="ECO:0000313" key="3">
    <source>
        <dbReference type="Proteomes" id="UP000237347"/>
    </source>
</evidence>
<dbReference type="GO" id="GO:0006508">
    <property type="term" value="P:proteolysis"/>
    <property type="evidence" value="ECO:0007669"/>
    <property type="project" value="UniProtKB-KW"/>
</dbReference>